<dbReference type="GO" id="GO:0036431">
    <property type="term" value="F:dCMP kinase activity"/>
    <property type="evidence" value="ECO:0007669"/>
    <property type="project" value="InterPro"/>
</dbReference>
<evidence type="ECO:0000256" key="3">
    <source>
        <dbReference type="ARBA" id="ARBA00022741"/>
    </source>
</evidence>
<dbReference type="SUPFAM" id="SSF52540">
    <property type="entry name" value="P-loop containing nucleoside triphosphate hydrolases"/>
    <property type="match status" value="1"/>
</dbReference>
<dbReference type="PANTHER" id="PTHR21299:SF2">
    <property type="entry name" value="CYTIDYLATE KINASE"/>
    <property type="match status" value="1"/>
</dbReference>
<evidence type="ECO:0000313" key="10">
    <source>
        <dbReference type="EMBL" id="BCJ85362.1"/>
    </source>
</evidence>
<dbReference type="EC" id="2.7.4.25" evidence="8"/>
<dbReference type="InterPro" id="IPR027417">
    <property type="entry name" value="P-loop_NTPase"/>
</dbReference>
<keyword evidence="4 8" id="KW-0418">Kinase</keyword>
<dbReference type="GO" id="GO:0015949">
    <property type="term" value="P:nucleobase-containing small molecule interconversion"/>
    <property type="evidence" value="ECO:0007669"/>
    <property type="project" value="TreeGrafter"/>
</dbReference>
<accession>A0A7I8D7J2</accession>
<comment type="catalytic activity">
    <reaction evidence="7 8">
        <text>CMP + ATP = CDP + ADP</text>
        <dbReference type="Rhea" id="RHEA:11600"/>
        <dbReference type="ChEBI" id="CHEBI:30616"/>
        <dbReference type="ChEBI" id="CHEBI:58069"/>
        <dbReference type="ChEBI" id="CHEBI:60377"/>
        <dbReference type="ChEBI" id="CHEBI:456216"/>
        <dbReference type="EC" id="2.7.4.25"/>
    </reaction>
</comment>
<comment type="subcellular location">
    <subcellularLocation>
        <location evidence="8">Cytoplasm</location>
    </subcellularLocation>
</comment>
<dbReference type="NCBIfam" id="TIGR00017">
    <property type="entry name" value="cmk"/>
    <property type="match status" value="1"/>
</dbReference>
<keyword evidence="8" id="KW-0963">Cytoplasm</keyword>
<evidence type="ECO:0000259" key="9">
    <source>
        <dbReference type="Pfam" id="PF02224"/>
    </source>
</evidence>
<reference evidence="10 11" key="1">
    <citation type="submission" date="2020-08" db="EMBL/GenBank/DDBJ databases">
        <title>Complete Genome Sequence of Effusibacillus dendaii Strain skT53, Isolated from Farmland soil.</title>
        <authorList>
            <person name="Konishi T."/>
            <person name="Kawasaki H."/>
        </authorList>
    </citation>
    <scope>NUCLEOTIDE SEQUENCE [LARGE SCALE GENOMIC DNA]</scope>
    <source>
        <strain evidence="11">skT53</strain>
    </source>
</reference>
<evidence type="ECO:0000256" key="4">
    <source>
        <dbReference type="ARBA" id="ARBA00022777"/>
    </source>
</evidence>
<name>A0A7I8D7J2_9BACL</name>
<evidence type="ECO:0000256" key="7">
    <source>
        <dbReference type="ARBA" id="ARBA00048478"/>
    </source>
</evidence>
<dbReference type="PANTHER" id="PTHR21299">
    <property type="entry name" value="CYTIDYLATE KINASE/PANTOATE-BETA-ALANINE LIGASE"/>
    <property type="match status" value="1"/>
</dbReference>
<dbReference type="KEGG" id="eff:skT53_03470"/>
<dbReference type="Gene3D" id="3.40.50.300">
    <property type="entry name" value="P-loop containing nucleotide triphosphate hydrolases"/>
    <property type="match status" value="1"/>
</dbReference>
<dbReference type="Pfam" id="PF02224">
    <property type="entry name" value="Cytidylate_kin"/>
    <property type="match status" value="1"/>
</dbReference>
<evidence type="ECO:0000256" key="8">
    <source>
        <dbReference type="HAMAP-Rule" id="MF_00238"/>
    </source>
</evidence>
<evidence type="ECO:0000313" key="11">
    <source>
        <dbReference type="Proteomes" id="UP000593802"/>
    </source>
</evidence>
<feature type="domain" description="Cytidylate kinase" evidence="9">
    <location>
        <begin position="6"/>
        <end position="219"/>
    </location>
</feature>
<protein>
    <recommendedName>
        <fullName evidence="8">Cytidylate kinase</fullName>
        <shortName evidence="8">CK</shortName>
        <ecNumber evidence="8">2.7.4.25</ecNumber>
    </recommendedName>
    <alternativeName>
        <fullName evidence="8">Cytidine monophosphate kinase</fullName>
        <shortName evidence="8">CMP kinase</shortName>
    </alternativeName>
</protein>
<dbReference type="GO" id="GO:0005524">
    <property type="term" value="F:ATP binding"/>
    <property type="evidence" value="ECO:0007669"/>
    <property type="project" value="UniProtKB-UniRule"/>
</dbReference>
<dbReference type="EMBL" id="AP023366">
    <property type="protein sequence ID" value="BCJ85362.1"/>
    <property type="molecule type" value="Genomic_DNA"/>
</dbReference>
<proteinExistence type="inferred from homology"/>
<comment type="similarity">
    <text evidence="1 8">Belongs to the cytidylate kinase family. Type 1 subfamily.</text>
</comment>
<comment type="catalytic activity">
    <reaction evidence="6 8">
        <text>dCMP + ATP = dCDP + ADP</text>
        <dbReference type="Rhea" id="RHEA:25094"/>
        <dbReference type="ChEBI" id="CHEBI:30616"/>
        <dbReference type="ChEBI" id="CHEBI:57566"/>
        <dbReference type="ChEBI" id="CHEBI:58593"/>
        <dbReference type="ChEBI" id="CHEBI:456216"/>
        <dbReference type="EC" id="2.7.4.25"/>
    </reaction>
</comment>
<dbReference type="InterPro" id="IPR003136">
    <property type="entry name" value="Cytidylate_kin"/>
</dbReference>
<feature type="binding site" evidence="8">
    <location>
        <begin position="10"/>
        <end position="18"/>
    </location>
    <ligand>
        <name>ATP</name>
        <dbReference type="ChEBI" id="CHEBI:30616"/>
    </ligand>
</feature>
<sequence>MNRMKVAIDGPAGAGKSTVAKIVAERLGLLYIDTGAMYRAVALKAIQAGIDLSDQESLTRLAADLDIRLNPDGRQLRVVVNNQDVTDQIRSQQVTESVSQIATIPGVRAQLVKIQRRIAQTQGVVMDGRDIGTQVLPNAEVKIFLTASLQERAERRMQELAAKGEPVNLEELKNSIAKRDARDSQREFSPLCKAEDAHVIDSTSLSVSQVAEQIVELCKAHIGTNLQGEE</sequence>
<keyword evidence="3 8" id="KW-0547">Nucleotide-binding</keyword>
<dbReference type="Proteomes" id="UP000593802">
    <property type="component" value="Chromosome"/>
</dbReference>
<dbReference type="GO" id="GO:0006220">
    <property type="term" value="P:pyrimidine nucleotide metabolic process"/>
    <property type="evidence" value="ECO:0007669"/>
    <property type="project" value="UniProtKB-UniRule"/>
</dbReference>
<keyword evidence="2 8" id="KW-0808">Transferase</keyword>
<dbReference type="RefSeq" id="WP_200759496.1">
    <property type="nucleotide sequence ID" value="NZ_AP023366.1"/>
</dbReference>
<keyword evidence="11" id="KW-1185">Reference proteome</keyword>
<dbReference type="GO" id="GO:0005829">
    <property type="term" value="C:cytosol"/>
    <property type="evidence" value="ECO:0007669"/>
    <property type="project" value="TreeGrafter"/>
</dbReference>
<keyword evidence="5 8" id="KW-0067">ATP-binding</keyword>
<dbReference type="AlphaFoldDB" id="A0A7I8D7J2"/>
<evidence type="ECO:0000256" key="1">
    <source>
        <dbReference type="ARBA" id="ARBA00009427"/>
    </source>
</evidence>
<evidence type="ECO:0000256" key="2">
    <source>
        <dbReference type="ARBA" id="ARBA00022679"/>
    </source>
</evidence>
<gene>
    <name evidence="8 10" type="primary">cmk</name>
    <name evidence="10" type="ORF">skT53_03470</name>
</gene>
<evidence type="ECO:0000256" key="5">
    <source>
        <dbReference type="ARBA" id="ARBA00022840"/>
    </source>
</evidence>
<dbReference type="InterPro" id="IPR011994">
    <property type="entry name" value="Cytidylate_kinase_dom"/>
</dbReference>
<dbReference type="HAMAP" id="MF_00238">
    <property type="entry name" value="Cytidyl_kinase_type1"/>
    <property type="match status" value="1"/>
</dbReference>
<organism evidence="10 11">
    <name type="scientific">Effusibacillus dendaii</name>
    <dbReference type="NCBI Taxonomy" id="2743772"/>
    <lineage>
        <taxon>Bacteria</taxon>
        <taxon>Bacillati</taxon>
        <taxon>Bacillota</taxon>
        <taxon>Bacilli</taxon>
        <taxon>Bacillales</taxon>
        <taxon>Alicyclobacillaceae</taxon>
        <taxon>Effusibacillus</taxon>
    </lineage>
</organism>
<evidence type="ECO:0000256" key="6">
    <source>
        <dbReference type="ARBA" id="ARBA00047615"/>
    </source>
</evidence>
<dbReference type="CDD" id="cd02020">
    <property type="entry name" value="CMPK"/>
    <property type="match status" value="1"/>
</dbReference>